<dbReference type="AlphaFoldDB" id="A0A2T0WEF0"/>
<dbReference type="PANTHER" id="PTHR30293">
    <property type="entry name" value="TRANSCRIPTIONAL REGULATORY PROTEIN NAC-RELATED"/>
    <property type="match status" value="1"/>
</dbReference>
<dbReference type="SUPFAM" id="SSF53850">
    <property type="entry name" value="Periplasmic binding protein-like II"/>
    <property type="match status" value="1"/>
</dbReference>
<evidence type="ECO:0000256" key="3">
    <source>
        <dbReference type="ARBA" id="ARBA00023125"/>
    </source>
</evidence>
<accession>A0A2T0WEF0</accession>
<dbReference type="GO" id="GO:0003677">
    <property type="term" value="F:DNA binding"/>
    <property type="evidence" value="ECO:0007669"/>
    <property type="project" value="UniProtKB-KW"/>
</dbReference>
<keyword evidence="5" id="KW-0804">Transcription</keyword>
<comment type="similarity">
    <text evidence="1">Belongs to the LysR transcriptional regulatory family.</text>
</comment>
<keyword evidence="4" id="KW-0010">Activator</keyword>
<dbReference type="InterPro" id="IPR000847">
    <property type="entry name" value="LysR_HTH_N"/>
</dbReference>
<comment type="caution">
    <text evidence="7">The sequence shown here is derived from an EMBL/GenBank/DDBJ whole genome shotgun (WGS) entry which is preliminary data.</text>
</comment>
<dbReference type="PANTHER" id="PTHR30293:SF0">
    <property type="entry name" value="NITROGEN ASSIMILATION REGULATORY PROTEIN NAC"/>
    <property type="match status" value="1"/>
</dbReference>
<keyword evidence="3" id="KW-0238">DNA-binding</keyword>
<keyword evidence="2" id="KW-0805">Transcription regulation</keyword>
<evidence type="ECO:0000313" key="8">
    <source>
        <dbReference type="Proteomes" id="UP000238392"/>
    </source>
</evidence>
<dbReference type="InterPro" id="IPR005119">
    <property type="entry name" value="LysR_subst-bd"/>
</dbReference>
<name>A0A2T0WEF0_9RHOB</name>
<dbReference type="PRINTS" id="PR00039">
    <property type="entry name" value="HTHLYSR"/>
</dbReference>
<organism evidence="7 8">
    <name type="scientific">Donghicola tyrosinivorans</name>
    <dbReference type="NCBI Taxonomy" id="1652492"/>
    <lineage>
        <taxon>Bacteria</taxon>
        <taxon>Pseudomonadati</taxon>
        <taxon>Pseudomonadota</taxon>
        <taxon>Alphaproteobacteria</taxon>
        <taxon>Rhodobacterales</taxon>
        <taxon>Roseobacteraceae</taxon>
        <taxon>Donghicola</taxon>
    </lineage>
</organism>
<evidence type="ECO:0000256" key="5">
    <source>
        <dbReference type="ARBA" id="ARBA00023163"/>
    </source>
</evidence>
<dbReference type="FunFam" id="1.10.10.10:FF:000001">
    <property type="entry name" value="LysR family transcriptional regulator"/>
    <property type="match status" value="1"/>
</dbReference>
<feature type="domain" description="HTH lysR-type" evidence="6">
    <location>
        <begin position="1"/>
        <end position="58"/>
    </location>
</feature>
<dbReference type="RefSeq" id="WP_170108106.1">
    <property type="nucleotide sequence ID" value="NZ_PVTQ01000018.1"/>
</dbReference>
<evidence type="ECO:0000256" key="4">
    <source>
        <dbReference type="ARBA" id="ARBA00023159"/>
    </source>
</evidence>
<dbReference type="Gene3D" id="3.40.190.10">
    <property type="entry name" value="Periplasmic binding protein-like II"/>
    <property type="match status" value="2"/>
</dbReference>
<protein>
    <submittedName>
        <fullName evidence="7">LysR family nitrogen assimilation transcriptional regulator</fullName>
    </submittedName>
</protein>
<evidence type="ECO:0000259" key="6">
    <source>
        <dbReference type="PROSITE" id="PS50931"/>
    </source>
</evidence>
<dbReference type="PROSITE" id="PS50931">
    <property type="entry name" value="HTH_LYSR"/>
    <property type="match status" value="1"/>
</dbReference>
<evidence type="ECO:0000256" key="2">
    <source>
        <dbReference type="ARBA" id="ARBA00023015"/>
    </source>
</evidence>
<dbReference type="GO" id="GO:2000142">
    <property type="term" value="P:regulation of DNA-templated transcription initiation"/>
    <property type="evidence" value="ECO:0007669"/>
    <property type="project" value="TreeGrafter"/>
</dbReference>
<dbReference type="Gene3D" id="1.10.10.10">
    <property type="entry name" value="Winged helix-like DNA-binding domain superfamily/Winged helix DNA-binding domain"/>
    <property type="match status" value="1"/>
</dbReference>
<gene>
    <name evidence="7" type="ORF">CLV74_11842</name>
</gene>
<sequence>MDFRQLRYFQAIVEEGSFSRAASRLNIAQPALSLHVRRMEEDIGAPLLLRGPHGVTPTEAGEVLARRAAALLADLAQTREELRSLGHEPTGTVRLGLPGTISNLISVPVIAGSQAQFPKIKIIVAEAMSGYVREWLLDGRIELAVVYTELRDAGVRSEPLLHEDLVVFAPAGTDADLDAQTLLAKMPLILPTGSHGLRKMLDDRLRGMDIPVDPAIEVDSFANIKRLVRDGYGCSVLPLHAVQAEAAEGAVTLHPFGGAGLRRTVYLAYSTSRPLGRAAAAIGALLRELAVDMVQKGQWAGAELAE</sequence>
<dbReference type="GO" id="GO:0003700">
    <property type="term" value="F:DNA-binding transcription factor activity"/>
    <property type="evidence" value="ECO:0007669"/>
    <property type="project" value="InterPro"/>
</dbReference>
<dbReference type="SUPFAM" id="SSF46785">
    <property type="entry name" value="Winged helix' DNA-binding domain"/>
    <property type="match status" value="1"/>
</dbReference>
<dbReference type="EMBL" id="PVTQ01000018">
    <property type="protein sequence ID" value="PRY85071.1"/>
    <property type="molecule type" value="Genomic_DNA"/>
</dbReference>
<dbReference type="Proteomes" id="UP000238392">
    <property type="component" value="Unassembled WGS sequence"/>
</dbReference>
<proteinExistence type="inferred from homology"/>
<keyword evidence="8" id="KW-1185">Reference proteome</keyword>
<dbReference type="InterPro" id="IPR036388">
    <property type="entry name" value="WH-like_DNA-bd_sf"/>
</dbReference>
<dbReference type="Pfam" id="PF03466">
    <property type="entry name" value="LysR_substrate"/>
    <property type="match status" value="1"/>
</dbReference>
<reference evidence="7 8" key="1">
    <citation type="submission" date="2018-03" db="EMBL/GenBank/DDBJ databases">
        <title>Genomic Encyclopedia of Archaeal and Bacterial Type Strains, Phase II (KMG-II): from individual species to whole genera.</title>
        <authorList>
            <person name="Goeker M."/>
        </authorList>
    </citation>
    <scope>NUCLEOTIDE SEQUENCE [LARGE SCALE GENOMIC DNA]</scope>
    <source>
        <strain evidence="7 8">DSM 100212</strain>
    </source>
</reference>
<dbReference type="InterPro" id="IPR036390">
    <property type="entry name" value="WH_DNA-bd_sf"/>
</dbReference>
<evidence type="ECO:0000313" key="7">
    <source>
        <dbReference type="EMBL" id="PRY85071.1"/>
    </source>
</evidence>
<evidence type="ECO:0000256" key="1">
    <source>
        <dbReference type="ARBA" id="ARBA00009437"/>
    </source>
</evidence>
<dbReference type="Pfam" id="PF00126">
    <property type="entry name" value="HTH_1"/>
    <property type="match status" value="1"/>
</dbReference>